<comment type="subcellular location">
    <subcellularLocation>
        <location evidence="1 13">Cytoplasm</location>
    </subcellularLocation>
</comment>
<dbReference type="GO" id="GO:0005524">
    <property type="term" value="F:ATP binding"/>
    <property type="evidence" value="ECO:0007669"/>
    <property type="project" value="InterPro"/>
</dbReference>
<feature type="binding site" evidence="13">
    <location>
        <position position="204"/>
    </location>
    <ligand>
        <name>Zn(2+)</name>
        <dbReference type="ChEBI" id="CHEBI:29105"/>
        <label>2</label>
    </ligand>
</feature>
<feature type="domain" description="J" evidence="15">
    <location>
        <begin position="4"/>
        <end position="66"/>
    </location>
</feature>
<dbReference type="GO" id="GO:0042026">
    <property type="term" value="P:protein refolding"/>
    <property type="evidence" value="ECO:0007669"/>
    <property type="project" value="TreeGrafter"/>
</dbReference>
<feature type="binding site" evidence="13">
    <location>
        <position position="181"/>
    </location>
    <ligand>
        <name>Zn(2+)</name>
        <dbReference type="ChEBI" id="CHEBI:29105"/>
        <label>2</label>
    </ligand>
</feature>
<dbReference type="HAMAP" id="MF_01152">
    <property type="entry name" value="DnaJ"/>
    <property type="match status" value="1"/>
</dbReference>
<keyword evidence="7 13" id="KW-0863">Zinc-finger</keyword>
<evidence type="ECO:0000256" key="5">
    <source>
        <dbReference type="ARBA" id="ARBA00022723"/>
    </source>
</evidence>
<evidence type="ECO:0000256" key="11">
    <source>
        <dbReference type="ARBA" id="ARBA00061004"/>
    </source>
</evidence>
<evidence type="ECO:0000256" key="10">
    <source>
        <dbReference type="ARBA" id="ARBA00023186"/>
    </source>
</evidence>
<dbReference type="CDD" id="cd10747">
    <property type="entry name" value="DnaJ_C"/>
    <property type="match status" value="1"/>
</dbReference>
<keyword evidence="4 13" id="KW-0235">DNA replication</keyword>
<comment type="function">
    <text evidence="13">Participates actively in the response to hyperosmotic and heat shock by preventing the aggregation of stress-denatured proteins and by disaggregating proteins, also in an autonomous, DnaK-independent fashion. Unfolded proteins bind initially to DnaJ; upon interaction with the DnaJ-bound protein, DnaK hydrolyzes its bound ATP, resulting in the formation of a stable complex. GrpE releases ADP from DnaK; ATP binding to DnaK triggers the release of the substrate protein, thus completing the reaction cycle. Several rounds of ATP-dependent interactions between DnaJ, DnaK and GrpE are required for fully efficient folding. Also involved, together with DnaK and GrpE, in the DNA replication of plasmids through activation of initiation proteins.</text>
</comment>
<dbReference type="NCBIfam" id="TIGR02349">
    <property type="entry name" value="DnaJ_bact"/>
    <property type="match status" value="1"/>
</dbReference>
<comment type="similarity">
    <text evidence="11 13">Belongs to the DnaJ family.</text>
</comment>
<feature type="binding site" evidence="13">
    <location>
        <position position="218"/>
    </location>
    <ligand>
        <name>Zn(2+)</name>
        <dbReference type="ChEBI" id="CHEBI:29105"/>
        <label>1</label>
    </ligand>
</feature>
<evidence type="ECO:0000256" key="6">
    <source>
        <dbReference type="ARBA" id="ARBA00022737"/>
    </source>
</evidence>
<dbReference type="PROSITE" id="PS50076">
    <property type="entry name" value="DNAJ_2"/>
    <property type="match status" value="1"/>
</dbReference>
<dbReference type="SUPFAM" id="SSF46565">
    <property type="entry name" value="Chaperone J-domain"/>
    <property type="match status" value="1"/>
</dbReference>
<gene>
    <name evidence="13" type="primary">dnaJ</name>
    <name evidence="17" type="ORF">A2482_02815</name>
</gene>
<feature type="zinc finger region" description="CR-type" evidence="14">
    <location>
        <begin position="148"/>
        <end position="230"/>
    </location>
</feature>
<dbReference type="Gene3D" id="2.10.230.10">
    <property type="entry name" value="Heat shock protein DnaJ, cysteine-rich domain"/>
    <property type="match status" value="1"/>
</dbReference>
<evidence type="ECO:0000256" key="1">
    <source>
        <dbReference type="ARBA" id="ARBA00004496"/>
    </source>
</evidence>
<dbReference type="PROSITE" id="PS00636">
    <property type="entry name" value="DNAJ_1"/>
    <property type="match status" value="1"/>
</dbReference>
<proteinExistence type="inferred from homology"/>
<dbReference type="InterPro" id="IPR036410">
    <property type="entry name" value="HSP_DnaJ_Cys-rich_dom_sf"/>
</dbReference>
<dbReference type="InterPro" id="IPR001623">
    <property type="entry name" value="DnaJ_domain"/>
</dbReference>
<dbReference type="InterPro" id="IPR001305">
    <property type="entry name" value="HSP_DnaJ_Cys-rich_dom"/>
</dbReference>
<evidence type="ECO:0000256" key="3">
    <source>
        <dbReference type="ARBA" id="ARBA00022490"/>
    </source>
</evidence>
<dbReference type="InterPro" id="IPR008971">
    <property type="entry name" value="HSP40/DnaJ_pept-bd"/>
</dbReference>
<reference evidence="17 18" key="1">
    <citation type="journal article" date="2016" name="Nat. Commun.">
        <title>Thousands of microbial genomes shed light on interconnected biogeochemical processes in an aquifer system.</title>
        <authorList>
            <person name="Anantharaman K."/>
            <person name="Brown C.T."/>
            <person name="Hug L.A."/>
            <person name="Sharon I."/>
            <person name="Castelle C.J."/>
            <person name="Probst A.J."/>
            <person name="Thomas B.C."/>
            <person name="Singh A."/>
            <person name="Wilkins M.J."/>
            <person name="Karaoz U."/>
            <person name="Brodie E.L."/>
            <person name="Williams K.H."/>
            <person name="Hubbard S.S."/>
            <person name="Banfield J.F."/>
        </authorList>
    </citation>
    <scope>NUCLEOTIDE SEQUENCE [LARGE SCALE GENOMIC DNA]</scope>
</reference>
<feature type="binding site" evidence="13">
    <location>
        <position position="207"/>
    </location>
    <ligand>
        <name>Zn(2+)</name>
        <dbReference type="ChEBI" id="CHEBI:29105"/>
        <label>2</label>
    </ligand>
</feature>
<dbReference type="Gene3D" id="1.10.287.110">
    <property type="entry name" value="DnaJ domain"/>
    <property type="match status" value="1"/>
</dbReference>
<dbReference type="NCBIfam" id="NF008035">
    <property type="entry name" value="PRK10767.1"/>
    <property type="match status" value="1"/>
</dbReference>
<dbReference type="Pfam" id="PF01556">
    <property type="entry name" value="DnaJ_C"/>
    <property type="match status" value="1"/>
</dbReference>
<name>A0A1F5TFC7_9BACT</name>
<evidence type="ECO:0000256" key="7">
    <source>
        <dbReference type="ARBA" id="ARBA00022771"/>
    </source>
</evidence>
<evidence type="ECO:0000256" key="9">
    <source>
        <dbReference type="ARBA" id="ARBA00023016"/>
    </source>
</evidence>
<feature type="binding site" evidence="13">
    <location>
        <position position="178"/>
    </location>
    <ligand>
        <name>Zn(2+)</name>
        <dbReference type="ChEBI" id="CHEBI:29105"/>
        <label>2</label>
    </ligand>
</feature>
<evidence type="ECO:0000259" key="16">
    <source>
        <dbReference type="PROSITE" id="PS51188"/>
    </source>
</evidence>
<dbReference type="PANTHER" id="PTHR43096">
    <property type="entry name" value="DNAJ HOMOLOG 1, MITOCHONDRIAL-RELATED"/>
    <property type="match status" value="1"/>
</dbReference>
<dbReference type="SUPFAM" id="SSF57938">
    <property type="entry name" value="DnaJ/Hsp40 cysteine-rich domain"/>
    <property type="match status" value="1"/>
</dbReference>
<dbReference type="Pfam" id="PF00226">
    <property type="entry name" value="DnaJ"/>
    <property type="match status" value="1"/>
</dbReference>
<dbReference type="GO" id="GO:0006260">
    <property type="term" value="P:DNA replication"/>
    <property type="evidence" value="ECO:0007669"/>
    <property type="project" value="UniProtKB-KW"/>
</dbReference>
<dbReference type="FunFam" id="2.10.230.10:FF:000002">
    <property type="entry name" value="Molecular chaperone DnaJ"/>
    <property type="match status" value="1"/>
</dbReference>
<comment type="domain">
    <text evidence="13">The J domain is necessary and sufficient to stimulate DnaK ATPase activity. Zinc center 1 plays an important role in the autonomous, DnaK-independent chaperone activity of DnaJ. Zinc center 2 is essential for interaction with DnaK and for DnaJ activity.</text>
</comment>
<feature type="binding site" evidence="13">
    <location>
        <position position="221"/>
    </location>
    <ligand>
        <name>Zn(2+)</name>
        <dbReference type="ChEBI" id="CHEBI:29105"/>
        <label>1</label>
    </ligand>
</feature>
<evidence type="ECO:0000256" key="12">
    <source>
        <dbReference type="ARBA" id="ARBA00067609"/>
    </source>
</evidence>
<feature type="domain" description="CR-type" evidence="16">
    <location>
        <begin position="148"/>
        <end position="230"/>
    </location>
</feature>
<evidence type="ECO:0000256" key="8">
    <source>
        <dbReference type="ARBA" id="ARBA00022833"/>
    </source>
</evidence>
<dbReference type="PRINTS" id="PR00625">
    <property type="entry name" value="JDOMAIN"/>
</dbReference>
<evidence type="ECO:0000256" key="2">
    <source>
        <dbReference type="ARBA" id="ARBA00011738"/>
    </source>
</evidence>
<comment type="caution">
    <text evidence="13">Lacks conserved residue(s) required for the propagation of feature annotation.</text>
</comment>
<evidence type="ECO:0000256" key="4">
    <source>
        <dbReference type="ARBA" id="ARBA00022705"/>
    </source>
</evidence>
<comment type="caution">
    <text evidence="17">The sequence shown here is derived from an EMBL/GenBank/DDBJ whole genome shotgun (WGS) entry which is preliminary data.</text>
</comment>
<dbReference type="CDD" id="cd10719">
    <property type="entry name" value="DnaJ_zf"/>
    <property type="match status" value="1"/>
</dbReference>
<dbReference type="GO" id="GO:0008270">
    <property type="term" value="F:zinc ion binding"/>
    <property type="evidence" value="ECO:0007669"/>
    <property type="project" value="UniProtKB-UniRule"/>
</dbReference>
<dbReference type="GO" id="GO:0005737">
    <property type="term" value="C:cytoplasm"/>
    <property type="evidence" value="ECO:0007669"/>
    <property type="project" value="UniProtKB-SubCell"/>
</dbReference>
<dbReference type="Pfam" id="PF00684">
    <property type="entry name" value="DnaJ_CXXCXGXG"/>
    <property type="match status" value="1"/>
</dbReference>
<dbReference type="InterPro" id="IPR012724">
    <property type="entry name" value="DnaJ"/>
</dbReference>
<keyword evidence="3 13" id="KW-0963">Cytoplasm</keyword>
<dbReference type="InterPro" id="IPR018253">
    <property type="entry name" value="DnaJ_domain_CS"/>
</dbReference>
<comment type="subunit">
    <text evidence="2 13">Homodimer.</text>
</comment>
<evidence type="ECO:0000313" key="18">
    <source>
        <dbReference type="Proteomes" id="UP000178656"/>
    </source>
</evidence>
<keyword evidence="8 13" id="KW-0862">Zinc</keyword>
<feature type="binding site" evidence="13">
    <location>
        <position position="164"/>
    </location>
    <ligand>
        <name>Zn(2+)</name>
        <dbReference type="ChEBI" id="CHEBI:29105"/>
        <label>1</label>
    </ligand>
</feature>
<keyword evidence="6 13" id="KW-0677">Repeat</keyword>
<dbReference type="GO" id="GO:0009408">
    <property type="term" value="P:response to heat"/>
    <property type="evidence" value="ECO:0007669"/>
    <property type="project" value="InterPro"/>
</dbReference>
<dbReference type="Gene3D" id="2.60.260.20">
    <property type="entry name" value="Urease metallochaperone UreE, N-terminal domain"/>
    <property type="match status" value="2"/>
</dbReference>
<comment type="cofactor">
    <cofactor evidence="13">
        <name>Zn(2+)</name>
        <dbReference type="ChEBI" id="CHEBI:29105"/>
    </cofactor>
    <text evidence="13">Binds 2 Zn(2+) ions per monomer.</text>
</comment>
<dbReference type="SUPFAM" id="SSF49493">
    <property type="entry name" value="HSP40/DnaJ peptide-binding domain"/>
    <property type="match status" value="2"/>
</dbReference>
<keyword evidence="5 13" id="KW-0479">Metal-binding</keyword>
<feature type="binding site" evidence="13">
    <location>
        <position position="161"/>
    </location>
    <ligand>
        <name>Zn(2+)</name>
        <dbReference type="ChEBI" id="CHEBI:29105"/>
        <label>1</label>
    </ligand>
</feature>
<dbReference type="InterPro" id="IPR036869">
    <property type="entry name" value="J_dom_sf"/>
</dbReference>
<dbReference type="GO" id="GO:0031072">
    <property type="term" value="F:heat shock protein binding"/>
    <property type="evidence" value="ECO:0007669"/>
    <property type="project" value="InterPro"/>
</dbReference>
<dbReference type="FunFam" id="2.60.260.20:FF:000004">
    <property type="entry name" value="Molecular chaperone DnaJ"/>
    <property type="match status" value="1"/>
</dbReference>
<evidence type="ECO:0000256" key="13">
    <source>
        <dbReference type="HAMAP-Rule" id="MF_01152"/>
    </source>
</evidence>
<dbReference type="SMART" id="SM00271">
    <property type="entry name" value="DnaJ"/>
    <property type="match status" value="1"/>
</dbReference>
<evidence type="ECO:0000256" key="14">
    <source>
        <dbReference type="PROSITE-ProRule" id="PRU00546"/>
    </source>
</evidence>
<evidence type="ECO:0000259" key="15">
    <source>
        <dbReference type="PROSITE" id="PS50076"/>
    </source>
</evidence>
<dbReference type="EMBL" id="MFGM01000019">
    <property type="protein sequence ID" value="OGF37625.1"/>
    <property type="molecule type" value="Genomic_DNA"/>
</dbReference>
<dbReference type="PROSITE" id="PS51188">
    <property type="entry name" value="ZF_CR"/>
    <property type="match status" value="1"/>
</dbReference>
<dbReference type="GO" id="GO:0051082">
    <property type="term" value="F:unfolded protein binding"/>
    <property type="evidence" value="ECO:0007669"/>
    <property type="project" value="UniProtKB-UniRule"/>
</dbReference>
<evidence type="ECO:0000313" key="17">
    <source>
        <dbReference type="EMBL" id="OGF37625.1"/>
    </source>
</evidence>
<dbReference type="CDD" id="cd06257">
    <property type="entry name" value="DnaJ"/>
    <property type="match status" value="1"/>
</dbReference>
<dbReference type="InterPro" id="IPR002939">
    <property type="entry name" value="DnaJ_C"/>
</dbReference>
<sequence>MSKDYYKVLGVDKIASTDEIKAAFRKLAHQHHPDKEGGNEAKFKEINEAYQVLGNADKRQKYDQYGSTFDQMGGFGGGMNWEDFMQKARSGGGGFSNMNFDFGGLDLGDIFGDFMGGGGRGGRGGRQQNYGEDIQVDLSLEFKEAVFGVKKEITLYKTVKCGHCHGNMAEPGTRITICATCGGQGRVTRVQRTFIGSFQSAATCPDCHGEGKKADKPCVDCHGQGVVKQKETISVEVPAGVENGTTLKMDSRGNAGAYGGGAGDLFVQLRVKEDRRFEREGNDVYVNKKISFVEAAIGAKIEVDTLDGVIELNVPDGTQPGTKFRLRGKGVPYLRSSGRGDLYVVVEVEVPKRLSRRQRKLLEDFNE</sequence>
<keyword evidence="9 13" id="KW-0346">Stress response</keyword>
<accession>A0A1F5TFC7</accession>
<organism evidence="17 18">
    <name type="scientific">Candidatus Falkowbacteria bacterium RIFOXYC2_FULL_48_21</name>
    <dbReference type="NCBI Taxonomy" id="1798005"/>
    <lineage>
        <taxon>Bacteria</taxon>
        <taxon>Candidatus Falkowiibacteriota</taxon>
    </lineage>
</organism>
<protein>
    <recommendedName>
        <fullName evidence="12 13">Chaperone protein DnaJ</fullName>
    </recommendedName>
</protein>
<dbReference type="Proteomes" id="UP000178656">
    <property type="component" value="Unassembled WGS sequence"/>
</dbReference>
<dbReference type="PANTHER" id="PTHR43096:SF10">
    <property type="entry name" value="CHAPERONE PROTEIN DNAJ A6, CHLOROPLASTIC"/>
    <property type="match status" value="1"/>
</dbReference>
<dbReference type="AlphaFoldDB" id="A0A1F5TFC7"/>
<keyword evidence="10 13" id="KW-0143">Chaperone</keyword>